<dbReference type="Proteomes" id="UP001501310">
    <property type="component" value="Unassembled WGS sequence"/>
</dbReference>
<accession>A0ABP7SA94</accession>
<name>A0ABP7SA94_9SPHN</name>
<gene>
    <name evidence="1" type="ORF">GCM10022211_23600</name>
</gene>
<proteinExistence type="predicted"/>
<evidence type="ECO:0000313" key="2">
    <source>
        <dbReference type="Proteomes" id="UP001501310"/>
    </source>
</evidence>
<comment type="caution">
    <text evidence="1">The sequence shown here is derived from an EMBL/GenBank/DDBJ whole genome shotgun (WGS) entry which is preliminary data.</text>
</comment>
<keyword evidence="2" id="KW-1185">Reference proteome</keyword>
<organism evidence="1 2">
    <name type="scientific">Sphingomonas humi</name>
    <dbReference type="NCBI Taxonomy" id="335630"/>
    <lineage>
        <taxon>Bacteria</taxon>
        <taxon>Pseudomonadati</taxon>
        <taxon>Pseudomonadota</taxon>
        <taxon>Alphaproteobacteria</taxon>
        <taxon>Sphingomonadales</taxon>
        <taxon>Sphingomonadaceae</taxon>
        <taxon>Sphingomonas</taxon>
    </lineage>
</organism>
<sequence>MLVLAVLAFTAILGLGLLTIGETLAGNEGKILAALRGHSLLTEPVLTTRPVTVRVTSRRVSQPVSAMPRLRAAA</sequence>
<dbReference type="RefSeq" id="WP_344710565.1">
    <property type="nucleotide sequence ID" value="NZ_BAAAZD010000002.1"/>
</dbReference>
<dbReference type="EMBL" id="BAAAZD010000002">
    <property type="protein sequence ID" value="GAA4009023.1"/>
    <property type="molecule type" value="Genomic_DNA"/>
</dbReference>
<protein>
    <submittedName>
        <fullName evidence="1">Uncharacterized protein</fullName>
    </submittedName>
</protein>
<evidence type="ECO:0000313" key="1">
    <source>
        <dbReference type="EMBL" id="GAA4009023.1"/>
    </source>
</evidence>
<reference evidence="2" key="1">
    <citation type="journal article" date="2019" name="Int. J. Syst. Evol. Microbiol.">
        <title>The Global Catalogue of Microorganisms (GCM) 10K type strain sequencing project: providing services to taxonomists for standard genome sequencing and annotation.</title>
        <authorList>
            <consortium name="The Broad Institute Genomics Platform"/>
            <consortium name="The Broad Institute Genome Sequencing Center for Infectious Disease"/>
            <person name="Wu L."/>
            <person name="Ma J."/>
        </authorList>
    </citation>
    <scope>NUCLEOTIDE SEQUENCE [LARGE SCALE GENOMIC DNA]</scope>
    <source>
        <strain evidence="2">JCM 16603</strain>
    </source>
</reference>